<proteinExistence type="predicted"/>
<dbReference type="EMBL" id="LGRB01000011">
    <property type="protein sequence ID" value="OCT49189.1"/>
    <property type="molecule type" value="Genomic_DNA"/>
</dbReference>
<evidence type="ECO:0000313" key="1">
    <source>
        <dbReference type="EMBL" id="OCT49189.1"/>
    </source>
</evidence>
<dbReference type="OrthoDB" id="4153956at2759"/>
<dbReference type="VEuPathDB" id="FungiDB:CLCR_05219"/>
<reference evidence="2" key="1">
    <citation type="submission" date="2015-07" db="EMBL/GenBank/DDBJ databases">
        <authorList>
            <person name="Teixeira M.M."/>
            <person name="Souza R.C."/>
            <person name="Almeida L.G."/>
            <person name="Vicente V.A."/>
            <person name="de Hoog S."/>
            <person name="Bocca A.L."/>
            <person name="de Almeida S.R."/>
            <person name="Vasconcelos A.T."/>
            <person name="Felipe M.S."/>
        </authorList>
    </citation>
    <scope>NUCLEOTIDE SEQUENCE [LARGE SCALE GENOMIC DNA]</scope>
    <source>
        <strain evidence="2">KSF</strain>
    </source>
</reference>
<sequence>MDHKRKSAIQFNIAPCVDAETKRLRPHIANAKFVLINRLWVIAKLSDTINDRTRSLNAISIPARLYATYTALGQSYDAELRNLRQVDGQMHAYLSFLELAPVLCVLAVLDIGRLECAAQPGSFLLANVRIAVCSPRQYPEGSKLTNRSLVNYSILMSWAI</sequence>
<evidence type="ECO:0000313" key="2">
    <source>
        <dbReference type="Proteomes" id="UP000094526"/>
    </source>
</evidence>
<keyword evidence="2" id="KW-1185">Reference proteome</keyword>
<dbReference type="AlphaFoldDB" id="A0A1C1CL27"/>
<name>A0A1C1CL27_9EURO</name>
<dbReference type="STRING" id="86049.A0A1C1CL27"/>
<organism evidence="1 2">
    <name type="scientific">Cladophialophora carrionii</name>
    <dbReference type="NCBI Taxonomy" id="86049"/>
    <lineage>
        <taxon>Eukaryota</taxon>
        <taxon>Fungi</taxon>
        <taxon>Dikarya</taxon>
        <taxon>Ascomycota</taxon>
        <taxon>Pezizomycotina</taxon>
        <taxon>Eurotiomycetes</taxon>
        <taxon>Chaetothyriomycetidae</taxon>
        <taxon>Chaetothyriales</taxon>
        <taxon>Herpotrichiellaceae</taxon>
        <taxon>Cladophialophora</taxon>
    </lineage>
</organism>
<comment type="caution">
    <text evidence="1">The sequence shown here is derived from an EMBL/GenBank/DDBJ whole genome shotgun (WGS) entry which is preliminary data.</text>
</comment>
<accession>A0A1C1CL27</accession>
<protein>
    <submittedName>
        <fullName evidence="1">Uncharacterized protein</fullName>
    </submittedName>
</protein>
<gene>
    <name evidence="1" type="ORF">CLCR_05219</name>
</gene>
<dbReference type="Proteomes" id="UP000094526">
    <property type="component" value="Unassembled WGS sequence"/>
</dbReference>